<comment type="caution">
    <text evidence="2">The sequence shown here is derived from an EMBL/GenBank/DDBJ whole genome shotgun (WGS) entry which is preliminary data.</text>
</comment>
<feature type="signal peptide" evidence="1">
    <location>
        <begin position="1"/>
        <end position="19"/>
    </location>
</feature>
<dbReference type="InterPro" id="IPR025623">
    <property type="entry name" value="YusW"/>
</dbReference>
<dbReference type="EMBL" id="SRHY01000001">
    <property type="protein sequence ID" value="TFJ94390.1"/>
    <property type="molecule type" value="Genomic_DNA"/>
</dbReference>
<evidence type="ECO:0008006" key="4">
    <source>
        <dbReference type="Google" id="ProtNLM"/>
    </source>
</evidence>
<keyword evidence="3" id="KW-1185">Reference proteome</keyword>
<sequence length="164" mass="18392">MRKTLIAMFISLAALALTACGGGDDENTSENKEQTDEAVKSEQVINMTQDDMLKKMKELDYAGIDLDVLYSEKEFEGQIKEDDGLIEAEFYDPVNGMDERGAAAFDALFPIFQDMKIDKDMTDEDAVATALESFDIPDDFLKAELTVIFQDGTEKIFEVKKNEM</sequence>
<accession>A0A4Y9AHF6</accession>
<protein>
    <recommendedName>
        <fullName evidence="4">YusW-like protein</fullName>
    </recommendedName>
</protein>
<dbReference type="OrthoDB" id="2452750at2"/>
<reference evidence="2 3" key="1">
    <citation type="submission" date="2019-03" db="EMBL/GenBank/DDBJ databases">
        <title>Genome sequence of Lentibacillus salicampi ATCC BAA-719.</title>
        <authorList>
            <person name="Maclea K.S."/>
            <person name="Simoes Junior M."/>
        </authorList>
    </citation>
    <scope>NUCLEOTIDE SEQUENCE [LARGE SCALE GENOMIC DNA]</scope>
    <source>
        <strain evidence="2 3">ATCC BAA-719</strain>
    </source>
</reference>
<gene>
    <name evidence="2" type="ORF">E4U82_00285</name>
</gene>
<dbReference type="Pfam" id="PF14039">
    <property type="entry name" value="YusW"/>
    <property type="match status" value="1"/>
</dbReference>
<dbReference type="Proteomes" id="UP000298484">
    <property type="component" value="Unassembled WGS sequence"/>
</dbReference>
<evidence type="ECO:0000256" key="1">
    <source>
        <dbReference type="SAM" id="SignalP"/>
    </source>
</evidence>
<dbReference type="RefSeq" id="WP_135108036.1">
    <property type="nucleotide sequence ID" value="NZ_SRHY01000001.1"/>
</dbReference>
<name>A0A4Y9AHF6_9BACI</name>
<keyword evidence="1" id="KW-0732">Signal</keyword>
<feature type="chain" id="PRO_5038643271" description="YusW-like protein" evidence="1">
    <location>
        <begin position="20"/>
        <end position="164"/>
    </location>
</feature>
<dbReference type="AlphaFoldDB" id="A0A4Y9AHF6"/>
<evidence type="ECO:0000313" key="2">
    <source>
        <dbReference type="EMBL" id="TFJ94390.1"/>
    </source>
</evidence>
<organism evidence="2 3">
    <name type="scientific">Lentibacillus salicampi</name>
    <dbReference type="NCBI Taxonomy" id="175306"/>
    <lineage>
        <taxon>Bacteria</taxon>
        <taxon>Bacillati</taxon>
        <taxon>Bacillota</taxon>
        <taxon>Bacilli</taxon>
        <taxon>Bacillales</taxon>
        <taxon>Bacillaceae</taxon>
        <taxon>Lentibacillus</taxon>
    </lineage>
</organism>
<evidence type="ECO:0000313" key="3">
    <source>
        <dbReference type="Proteomes" id="UP000298484"/>
    </source>
</evidence>
<proteinExistence type="predicted"/>
<dbReference type="PROSITE" id="PS51257">
    <property type="entry name" value="PROKAR_LIPOPROTEIN"/>
    <property type="match status" value="1"/>
</dbReference>